<name>A0A438CHD8_VITVI</name>
<evidence type="ECO:0000256" key="11">
    <source>
        <dbReference type="PROSITE-ProRule" id="PRU10141"/>
    </source>
</evidence>
<keyword evidence="10" id="KW-0325">Glycoprotein</keyword>
<keyword evidence="5" id="KW-0732">Signal</keyword>
<evidence type="ECO:0000256" key="10">
    <source>
        <dbReference type="ARBA" id="ARBA00023180"/>
    </source>
</evidence>
<evidence type="ECO:0000259" key="12">
    <source>
        <dbReference type="PROSITE" id="PS50011"/>
    </source>
</evidence>
<dbReference type="PROSITE" id="PS50011">
    <property type="entry name" value="PROTEIN_KINASE_DOM"/>
    <property type="match status" value="1"/>
</dbReference>
<dbReference type="GO" id="GO:0005524">
    <property type="term" value="F:ATP binding"/>
    <property type="evidence" value="ECO:0007669"/>
    <property type="project" value="UniProtKB-UniRule"/>
</dbReference>
<evidence type="ECO:0000256" key="4">
    <source>
        <dbReference type="ARBA" id="ARBA00022692"/>
    </source>
</evidence>
<evidence type="ECO:0000256" key="5">
    <source>
        <dbReference type="ARBA" id="ARBA00022729"/>
    </source>
</evidence>
<keyword evidence="7 11" id="KW-0067">ATP-binding</keyword>
<keyword evidence="9" id="KW-0472">Membrane</keyword>
<dbReference type="GO" id="GO:0016020">
    <property type="term" value="C:membrane"/>
    <property type="evidence" value="ECO:0007669"/>
    <property type="project" value="UniProtKB-SubCell"/>
</dbReference>
<feature type="binding site" evidence="11">
    <location>
        <position position="66"/>
    </location>
    <ligand>
        <name>ATP</name>
        <dbReference type="ChEBI" id="CHEBI:30616"/>
    </ligand>
</feature>
<dbReference type="EMBL" id="QGNW01002228">
    <property type="protein sequence ID" value="RVW22555.1"/>
    <property type="molecule type" value="Genomic_DNA"/>
</dbReference>
<accession>A0A438CHD8</accession>
<dbReference type="SUPFAM" id="SSF56112">
    <property type="entry name" value="Protein kinase-like (PK-like)"/>
    <property type="match status" value="1"/>
</dbReference>
<dbReference type="InterPro" id="IPR011009">
    <property type="entry name" value="Kinase-like_dom_sf"/>
</dbReference>
<reference evidence="13 14" key="1">
    <citation type="journal article" date="2018" name="PLoS Genet.">
        <title>Population sequencing reveals clonal diversity and ancestral inbreeding in the grapevine cultivar Chardonnay.</title>
        <authorList>
            <person name="Roach M.J."/>
            <person name="Johnson D.L."/>
            <person name="Bohlmann J."/>
            <person name="van Vuuren H.J."/>
            <person name="Jones S.J."/>
            <person name="Pretorius I.S."/>
            <person name="Schmidt S.A."/>
            <person name="Borneman A.R."/>
        </authorList>
    </citation>
    <scope>NUCLEOTIDE SEQUENCE [LARGE SCALE GENOMIC DNA]</scope>
    <source>
        <strain evidence="14">cv. Chardonnay</strain>
        <tissue evidence="13">Leaf</tissue>
    </source>
</reference>
<dbReference type="Gene3D" id="1.10.510.10">
    <property type="entry name" value="Transferase(Phosphotransferase) domain 1"/>
    <property type="match status" value="1"/>
</dbReference>
<dbReference type="GO" id="GO:0004674">
    <property type="term" value="F:protein serine/threonine kinase activity"/>
    <property type="evidence" value="ECO:0007669"/>
    <property type="project" value="UniProtKB-KW"/>
</dbReference>
<keyword evidence="4" id="KW-0812">Transmembrane</keyword>
<evidence type="ECO:0000313" key="14">
    <source>
        <dbReference type="Proteomes" id="UP000288805"/>
    </source>
</evidence>
<dbReference type="Proteomes" id="UP000288805">
    <property type="component" value="Unassembled WGS sequence"/>
</dbReference>
<dbReference type="Pfam" id="PF07714">
    <property type="entry name" value="PK_Tyr_Ser-Thr"/>
    <property type="match status" value="1"/>
</dbReference>
<keyword evidence="13" id="KW-0418">Kinase</keyword>
<evidence type="ECO:0000256" key="3">
    <source>
        <dbReference type="ARBA" id="ARBA00022679"/>
    </source>
</evidence>
<keyword evidence="6 11" id="KW-0547">Nucleotide-binding</keyword>
<comment type="subcellular location">
    <subcellularLocation>
        <location evidence="1">Membrane</location>
        <topology evidence="1">Single-pass type I membrane protein</topology>
    </subcellularLocation>
</comment>
<organism evidence="13 14">
    <name type="scientific">Vitis vinifera</name>
    <name type="common">Grape</name>
    <dbReference type="NCBI Taxonomy" id="29760"/>
    <lineage>
        <taxon>Eukaryota</taxon>
        <taxon>Viridiplantae</taxon>
        <taxon>Streptophyta</taxon>
        <taxon>Embryophyta</taxon>
        <taxon>Tracheophyta</taxon>
        <taxon>Spermatophyta</taxon>
        <taxon>Magnoliopsida</taxon>
        <taxon>eudicotyledons</taxon>
        <taxon>Gunneridae</taxon>
        <taxon>Pentapetalae</taxon>
        <taxon>rosids</taxon>
        <taxon>Vitales</taxon>
        <taxon>Vitaceae</taxon>
        <taxon>Viteae</taxon>
        <taxon>Vitis</taxon>
    </lineage>
</organism>
<evidence type="ECO:0000313" key="13">
    <source>
        <dbReference type="EMBL" id="RVW22555.1"/>
    </source>
</evidence>
<sequence>MNHKPQNSKLNSELQNGDEDQDLLLIIQREIGFKKITNQFQDKLGQGGYGTVYKGKLSNEVLVAVKILSNSKGNGEEFINEVRTMGRIHHVNVVCLVGFCADGFSRALIYEFLPNESLEKFIFSTTIKNRSLGWKKLQDIALGIAQRN</sequence>
<comment type="caution">
    <text evidence="13">The sequence shown here is derived from an EMBL/GenBank/DDBJ whole genome shotgun (WGS) entry which is preliminary data.</text>
</comment>
<feature type="domain" description="Protein kinase" evidence="12">
    <location>
        <begin position="38"/>
        <end position="148"/>
    </location>
</feature>
<keyword evidence="8" id="KW-1133">Transmembrane helix</keyword>
<evidence type="ECO:0000256" key="1">
    <source>
        <dbReference type="ARBA" id="ARBA00004479"/>
    </source>
</evidence>
<evidence type="ECO:0000256" key="8">
    <source>
        <dbReference type="ARBA" id="ARBA00022989"/>
    </source>
</evidence>
<evidence type="ECO:0000256" key="9">
    <source>
        <dbReference type="ARBA" id="ARBA00023136"/>
    </source>
</evidence>
<dbReference type="FunFam" id="3.30.200.20:FF:000178">
    <property type="entry name" value="serine/threonine-protein kinase PBS1-like"/>
    <property type="match status" value="1"/>
</dbReference>
<evidence type="ECO:0000256" key="7">
    <source>
        <dbReference type="ARBA" id="ARBA00022840"/>
    </source>
</evidence>
<dbReference type="InterPro" id="IPR001245">
    <property type="entry name" value="Ser-Thr/Tyr_kinase_cat_dom"/>
</dbReference>
<gene>
    <name evidence="13" type="primary">LRK10_52</name>
    <name evidence="13" type="ORF">CK203_105640</name>
</gene>
<keyword evidence="2" id="KW-0723">Serine/threonine-protein kinase</keyword>
<dbReference type="InterPro" id="IPR017441">
    <property type="entry name" value="Protein_kinase_ATP_BS"/>
</dbReference>
<dbReference type="InterPro" id="IPR045874">
    <property type="entry name" value="LRK10/LRL21-25-like"/>
</dbReference>
<evidence type="ECO:0000256" key="6">
    <source>
        <dbReference type="ARBA" id="ARBA00022741"/>
    </source>
</evidence>
<dbReference type="PANTHER" id="PTHR27009">
    <property type="entry name" value="RUST RESISTANCE KINASE LR10-RELATED"/>
    <property type="match status" value="1"/>
</dbReference>
<keyword evidence="3" id="KW-0808">Transferase</keyword>
<proteinExistence type="predicted"/>
<dbReference type="AlphaFoldDB" id="A0A438CHD8"/>
<dbReference type="PROSITE" id="PS00107">
    <property type="entry name" value="PROTEIN_KINASE_ATP"/>
    <property type="match status" value="1"/>
</dbReference>
<protein>
    <submittedName>
        <fullName evidence="13">Rust resistance kinase Lr10</fullName>
    </submittedName>
</protein>
<evidence type="ECO:0000256" key="2">
    <source>
        <dbReference type="ARBA" id="ARBA00022527"/>
    </source>
</evidence>
<dbReference type="InterPro" id="IPR000719">
    <property type="entry name" value="Prot_kinase_dom"/>
</dbReference>